<dbReference type="STRING" id="1867952.MTBPR1_10063"/>
<dbReference type="Proteomes" id="UP000231658">
    <property type="component" value="Unassembled WGS sequence"/>
</dbReference>
<dbReference type="InterPro" id="IPR050595">
    <property type="entry name" value="Bact_response_regulator"/>
</dbReference>
<dbReference type="RefSeq" id="WP_069185558.1">
    <property type="nucleotide sequence ID" value="NZ_FLYE01000001.1"/>
</dbReference>
<evidence type="ECO:0000313" key="5">
    <source>
        <dbReference type="EMBL" id="SCA54816.1"/>
    </source>
</evidence>
<dbReference type="PANTHER" id="PTHR44591">
    <property type="entry name" value="STRESS RESPONSE REGULATOR PROTEIN 1"/>
    <property type="match status" value="1"/>
</dbReference>
<evidence type="ECO:0000259" key="3">
    <source>
        <dbReference type="PROSITE" id="PS50110"/>
    </source>
</evidence>
<keyword evidence="1 2" id="KW-0597">Phosphoprotein</keyword>
<dbReference type="Pfam" id="PF00990">
    <property type="entry name" value="GGDEF"/>
    <property type="match status" value="1"/>
</dbReference>
<dbReference type="NCBIfam" id="TIGR00254">
    <property type="entry name" value="GGDEF"/>
    <property type="match status" value="1"/>
</dbReference>
<dbReference type="InterPro" id="IPR000160">
    <property type="entry name" value="GGDEF_dom"/>
</dbReference>
<dbReference type="InterPro" id="IPR029787">
    <property type="entry name" value="Nucleotide_cyclase"/>
</dbReference>
<dbReference type="Gene3D" id="3.40.50.2300">
    <property type="match status" value="2"/>
</dbReference>
<dbReference type="InterPro" id="IPR001789">
    <property type="entry name" value="Sig_transdc_resp-reg_receiver"/>
</dbReference>
<name>A0A1C3RC04_9PROT</name>
<protein>
    <submittedName>
        <fullName evidence="5">Putative Response regulator/GGDEF domain protein</fullName>
    </submittedName>
</protein>
<dbReference type="Gene3D" id="3.30.70.270">
    <property type="match status" value="1"/>
</dbReference>
<feature type="modified residue" description="4-aspartylphosphate" evidence="2">
    <location>
        <position position="56"/>
    </location>
</feature>
<dbReference type="GO" id="GO:0000160">
    <property type="term" value="P:phosphorelay signal transduction system"/>
    <property type="evidence" value="ECO:0007669"/>
    <property type="project" value="InterPro"/>
</dbReference>
<dbReference type="SMART" id="SM00448">
    <property type="entry name" value="REC"/>
    <property type="match status" value="1"/>
</dbReference>
<organism evidence="5 6">
    <name type="scientific">Candidatus Terasakiella magnetica</name>
    <dbReference type="NCBI Taxonomy" id="1867952"/>
    <lineage>
        <taxon>Bacteria</taxon>
        <taxon>Pseudomonadati</taxon>
        <taxon>Pseudomonadota</taxon>
        <taxon>Alphaproteobacteria</taxon>
        <taxon>Rhodospirillales</taxon>
        <taxon>Terasakiellaceae</taxon>
        <taxon>Terasakiella</taxon>
    </lineage>
</organism>
<dbReference type="PANTHER" id="PTHR44591:SF3">
    <property type="entry name" value="RESPONSE REGULATORY DOMAIN-CONTAINING PROTEIN"/>
    <property type="match status" value="1"/>
</dbReference>
<evidence type="ECO:0000256" key="1">
    <source>
        <dbReference type="ARBA" id="ARBA00022553"/>
    </source>
</evidence>
<dbReference type="Pfam" id="PF00072">
    <property type="entry name" value="Response_reg"/>
    <property type="match status" value="1"/>
</dbReference>
<sequence length="443" mass="50283">MSSHRIANIIVASTNTENLEKFATRLEKYHYTVLGCDNSALMTKATTAHPDLIVIDVTCDDFDGFELVNELKSDERTSHLPVVVLAEQKSDNLYARAIDVRADDVFIHSFDIQEFFIHIKPLLRLSTMYMELDNRVKLAKSMGVDASNEVSSDEGTRYQILLIAPKDGDRATIEAVLDGNCHIDICEDFFAAEDQLTTGLYDAAICALDENNMENVLSLSSRARNNPRLFNLPMLVISDGNIKDRMDAYRRGVTRIVRRPLNQSSLKAKLKMLVRRQRLRWNVRKAMDTTRQSETLEEVSNAYSKDFFTANLTNQIENAHKWQKNLTVVFFSIPNIPNLREQFSDTAAEHLIQQIHQWIGSLTRVEDTVALFGDHEFCIALPDTPLEEAQIVMHRIAGILSYTDFAIVDVFQPISIWVESGITSVELGDDVDILVKRARKNID</sequence>
<accession>A0A1C3RC04</accession>
<dbReference type="InterPro" id="IPR011006">
    <property type="entry name" value="CheY-like_superfamily"/>
</dbReference>
<dbReference type="SUPFAM" id="SSF52172">
    <property type="entry name" value="CheY-like"/>
    <property type="match status" value="2"/>
</dbReference>
<dbReference type="SMART" id="SM00267">
    <property type="entry name" value="GGDEF"/>
    <property type="match status" value="1"/>
</dbReference>
<feature type="domain" description="Response regulatory" evidence="3">
    <location>
        <begin position="8"/>
        <end position="123"/>
    </location>
</feature>
<gene>
    <name evidence="5" type="ORF">MTBPR1_10063</name>
</gene>
<keyword evidence="6" id="KW-1185">Reference proteome</keyword>
<dbReference type="EMBL" id="FLYE01000001">
    <property type="protein sequence ID" value="SCA54816.1"/>
    <property type="molecule type" value="Genomic_DNA"/>
</dbReference>
<reference evidence="5 6" key="1">
    <citation type="submission" date="2016-07" db="EMBL/GenBank/DDBJ databases">
        <authorList>
            <person name="Lefevre C.T."/>
        </authorList>
    </citation>
    <scope>NUCLEOTIDE SEQUENCE [LARGE SCALE GENOMIC DNA]</scope>
    <source>
        <strain evidence="5">PR1</strain>
    </source>
</reference>
<evidence type="ECO:0000259" key="4">
    <source>
        <dbReference type="PROSITE" id="PS50887"/>
    </source>
</evidence>
<dbReference type="SUPFAM" id="SSF55073">
    <property type="entry name" value="Nucleotide cyclase"/>
    <property type="match status" value="1"/>
</dbReference>
<dbReference type="PROSITE" id="PS50110">
    <property type="entry name" value="RESPONSE_REGULATORY"/>
    <property type="match status" value="1"/>
</dbReference>
<evidence type="ECO:0000313" key="6">
    <source>
        <dbReference type="Proteomes" id="UP000231658"/>
    </source>
</evidence>
<dbReference type="PROSITE" id="PS50887">
    <property type="entry name" value="GGDEF"/>
    <property type="match status" value="1"/>
</dbReference>
<proteinExistence type="predicted"/>
<dbReference type="InterPro" id="IPR043128">
    <property type="entry name" value="Rev_trsase/Diguanyl_cyclase"/>
</dbReference>
<dbReference type="AlphaFoldDB" id="A0A1C3RC04"/>
<evidence type="ECO:0000256" key="2">
    <source>
        <dbReference type="PROSITE-ProRule" id="PRU00169"/>
    </source>
</evidence>
<feature type="domain" description="GGDEF" evidence="4">
    <location>
        <begin position="324"/>
        <end position="443"/>
    </location>
</feature>